<feature type="chain" id="PRO_5022795235" evidence="2">
    <location>
        <begin position="18"/>
        <end position="456"/>
    </location>
</feature>
<comment type="caution">
    <text evidence="4">The sequence shown here is derived from an EMBL/GenBank/DDBJ whole genome shotgun (WGS) entry which is preliminary data.</text>
</comment>
<evidence type="ECO:0000313" key="4">
    <source>
        <dbReference type="EMBL" id="TWT65226.1"/>
    </source>
</evidence>
<dbReference type="Gene3D" id="2.140.10.10">
    <property type="entry name" value="Quinoprotein alcohol dehydrogenase-like superfamily"/>
    <property type="match status" value="1"/>
</dbReference>
<protein>
    <submittedName>
        <fullName evidence="4">Outer membrane biogenesis protein BamB</fullName>
    </submittedName>
</protein>
<dbReference type="EMBL" id="SJPK01000007">
    <property type="protein sequence ID" value="TWT65226.1"/>
    <property type="molecule type" value="Genomic_DNA"/>
</dbReference>
<dbReference type="Gene3D" id="2.130.10.10">
    <property type="entry name" value="YVTN repeat-like/Quinoprotein amine dehydrogenase"/>
    <property type="match status" value="1"/>
</dbReference>
<proteinExistence type="predicted"/>
<reference evidence="4 5" key="1">
    <citation type="submission" date="2019-02" db="EMBL/GenBank/DDBJ databases">
        <title>Deep-cultivation of Planctomycetes and their phenomic and genomic characterization uncovers novel biology.</title>
        <authorList>
            <person name="Wiegand S."/>
            <person name="Jogler M."/>
            <person name="Boedeker C."/>
            <person name="Pinto D."/>
            <person name="Vollmers J."/>
            <person name="Rivas-Marin E."/>
            <person name="Kohn T."/>
            <person name="Peeters S.H."/>
            <person name="Heuer A."/>
            <person name="Rast P."/>
            <person name="Oberbeckmann S."/>
            <person name="Bunk B."/>
            <person name="Jeske O."/>
            <person name="Meyerdierks A."/>
            <person name="Storesund J.E."/>
            <person name="Kallscheuer N."/>
            <person name="Luecker S."/>
            <person name="Lage O.M."/>
            <person name="Pohl T."/>
            <person name="Merkel B.J."/>
            <person name="Hornburger P."/>
            <person name="Mueller R.-W."/>
            <person name="Bruemmer F."/>
            <person name="Labrenz M."/>
            <person name="Spormann A.M."/>
            <person name="Op Den Camp H."/>
            <person name="Overmann J."/>
            <person name="Amann R."/>
            <person name="Jetten M.S.M."/>
            <person name="Mascher T."/>
            <person name="Medema M.H."/>
            <person name="Devos D.P."/>
            <person name="Kaster A.-K."/>
            <person name="Ovreas L."/>
            <person name="Rohde M."/>
            <person name="Galperin M.Y."/>
            <person name="Jogler C."/>
        </authorList>
    </citation>
    <scope>NUCLEOTIDE SEQUENCE [LARGE SCALE GENOMIC DNA]</scope>
    <source>
        <strain evidence="4 5">CA85</strain>
    </source>
</reference>
<feature type="region of interest" description="Disordered" evidence="1">
    <location>
        <begin position="26"/>
        <end position="45"/>
    </location>
</feature>
<dbReference type="PANTHER" id="PTHR34512">
    <property type="entry name" value="CELL SURFACE PROTEIN"/>
    <property type="match status" value="1"/>
</dbReference>
<dbReference type="Proteomes" id="UP000318053">
    <property type="component" value="Unassembled WGS sequence"/>
</dbReference>
<keyword evidence="2" id="KW-0732">Signal</keyword>
<dbReference type="RefSeq" id="WP_146392084.1">
    <property type="nucleotide sequence ID" value="NZ_SJPK01000007.1"/>
</dbReference>
<evidence type="ECO:0000256" key="2">
    <source>
        <dbReference type="SAM" id="SignalP"/>
    </source>
</evidence>
<feature type="signal peptide" evidence="2">
    <location>
        <begin position="1"/>
        <end position="17"/>
    </location>
</feature>
<accession>A0A5C5XPS1</accession>
<dbReference type="SUPFAM" id="SSF50998">
    <property type="entry name" value="Quinoprotein alcohol dehydrogenase-like"/>
    <property type="match status" value="1"/>
</dbReference>
<dbReference type="PANTHER" id="PTHR34512:SF30">
    <property type="entry name" value="OUTER MEMBRANE PROTEIN ASSEMBLY FACTOR BAMB"/>
    <property type="match status" value="1"/>
</dbReference>
<evidence type="ECO:0000256" key="1">
    <source>
        <dbReference type="SAM" id="MobiDB-lite"/>
    </source>
</evidence>
<evidence type="ECO:0000259" key="3">
    <source>
        <dbReference type="Pfam" id="PF13360"/>
    </source>
</evidence>
<evidence type="ECO:0000313" key="5">
    <source>
        <dbReference type="Proteomes" id="UP000318053"/>
    </source>
</evidence>
<dbReference type="InterPro" id="IPR002372">
    <property type="entry name" value="PQQ_rpt_dom"/>
</dbReference>
<organism evidence="4 5">
    <name type="scientific">Allorhodopirellula solitaria</name>
    <dbReference type="NCBI Taxonomy" id="2527987"/>
    <lineage>
        <taxon>Bacteria</taxon>
        <taxon>Pseudomonadati</taxon>
        <taxon>Planctomycetota</taxon>
        <taxon>Planctomycetia</taxon>
        <taxon>Pirellulales</taxon>
        <taxon>Pirellulaceae</taxon>
        <taxon>Allorhodopirellula</taxon>
    </lineage>
</organism>
<dbReference type="InterPro" id="IPR015943">
    <property type="entry name" value="WD40/YVTN_repeat-like_dom_sf"/>
</dbReference>
<dbReference type="Pfam" id="PF13360">
    <property type="entry name" value="PQQ_2"/>
    <property type="match status" value="1"/>
</dbReference>
<dbReference type="AlphaFoldDB" id="A0A5C5XPS1"/>
<sequence precursor="true">MKNLFGLLLVVSHFVMATQGHCEDQNWPQWRGPNGSGKTSATEVPSRWGPDLNVNWRVELPEPGNSTPVVWGDRIFVTQPVSESNLRALICFDRKTGQELWRRGITYSKSESSHKTNPYCSASPVTDGQHVIAWFGSAGLVCYDVEGNEMWRRDLGKQNHMWGYGSSPILYQDLCLLNFGPGEREFLIAVDKTTGETRWKIDSLDDEAERKWSGPENDGNANDFNSDKSRSERLRGSWNTPIIVHVDADSTNPDSDDGHDELVAVLPRRVQGFNPLTGERLWTCGDVAPLAYVSPMQSGDTIVVLGGYGGASFAVQAGGHGDVTSTHRVWHRPQDSGWLGTGVAHEGVIYISGIDGILSCFDVQSGEEFWKERIGGGGTWASITQTADGRMFLLDKSGRTTVFEPNREEFKEVAVNELNETTNASVVIAGSDLLIRTNEALWSFSSETLPERSGLK</sequence>
<keyword evidence="5" id="KW-1185">Reference proteome</keyword>
<name>A0A5C5XPS1_9BACT</name>
<dbReference type="InterPro" id="IPR011047">
    <property type="entry name" value="Quinoprotein_ADH-like_sf"/>
</dbReference>
<feature type="region of interest" description="Disordered" evidence="1">
    <location>
        <begin position="206"/>
        <end position="232"/>
    </location>
</feature>
<gene>
    <name evidence="4" type="ORF">CA85_31380</name>
</gene>
<dbReference type="OrthoDB" id="244732at2"/>
<feature type="domain" description="Pyrrolo-quinoline quinone repeat" evidence="3">
    <location>
        <begin position="91"/>
        <end position="200"/>
    </location>
</feature>